<keyword evidence="2" id="KW-1185">Reference proteome</keyword>
<dbReference type="SUPFAM" id="SSF56954">
    <property type="entry name" value="Outer membrane efflux proteins (OEP)"/>
    <property type="match status" value="1"/>
</dbReference>
<proteinExistence type="predicted"/>
<dbReference type="RefSeq" id="XP_010911350.1">
    <property type="nucleotide sequence ID" value="XM_010913048.1"/>
</dbReference>
<protein>
    <submittedName>
        <fullName evidence="3">Uncharacterized protein LOC105037374</fullName>
    </submittedName>
</protein>
<reference evidence="3" key="1">
    <citation type="submission" date="2025-08" db="UniProtKB">
        <authorList>
            <consortium name="RefSeq"/>
        </authorList>
    </citation>
    <scope>IDENTIFICATION</scope>
</reference>
<dbReference type="OrthoDB" id="447811at2759"/>
<dbReference type="Gene3D" id="1.20.1600.10">
    <property type="entry name" value="Outer membrane efflux proteins (OEP)"/>
    <property type="match status" value="1"/>
</dbReference>
<dbReference type="GO" id="GO:0015562">
    <property type="term" value="F:efflux transmembrane transporter activity"/>
    <property type="evidence" value="ECO:0007669"/>
    <property type="project" value="InterPro"/>
</dbReference>
<dbReference type="InterPro" id="IPR003423">
    <property type="entry name" value="OMP_efflux"/>
</dbReference>
<sequence>MPPSASRDIAAAELAARRAEVRSTVVLAFRDVLLAQERIKLAAETTELARRGSQAASRRVQAGKVSPVEETKAKIAEATAGLDTLQAQSELMQARQRLAATWGSAYPRFERAEPSTATYTELPFLPTVESLMSRLASSPSLQRVKSNVALRQAIVRVENSKATADVTVSMGVQRDAQSGRNLAVVGLSMPFGVFDRNQGNILEALKREEKARDELALTELQLRTSVLQAHARLEASRIEAQTIRDSVLPGAQAAYDAATKGFELGKFDFLDVLDAQRTLFQARAQYQRASGEAQRLAIDIDRQLGESTDSDATPTSTVPTSPAQR</sequence>
<accession>A0A6I9QLH6</accession>
<evidence type="ECO:0000313" key="3">
    <source>
        <dbReference type="RefSeq" id="XP_010911350.1"/>
    </source>
</evidence>
<dbReference type="Pfam" id="PF02321">
    <property type="entry name" value="OEP"/>
    <property type="match status" value="2"/>
</dbReference>
<dbReference type="InParanoid" id="A0A6I9QLH6"/>
<evidence type="ECO:0000256" key="1">
    <source>
        <dbReference type="SAM" id="MobiDB-lite"/>
    </source>
</evidence>
<gene>
    <name evidence="3" type="primary">LOC105037374</name>
</gene>
<dbReference type="InterPro" id="IPR010131">
    <property type="entry name" value="MdtP/NodT-like"/>
</dbReference>
<dbReference type="PANTHER" id="PTHR30203:SF24">
    <property type="entry name" value="BLR4935 PROTEIN"/>
    <property type="match status" value="1"/>
</dbReference>
<name>A0A6I9QLH6_ELAGV</name>
<evidence type="ECO:0000313" key="2">
    <source>
        <dbReference type="Proteomes" id="UP000504607"/>
    </source>
</evidence>
<feature type="region of interest" description="Disordered" evidence="1">
    <location>
        <begin position="301"/>
        <end position="325"/>
    </location>
</feature>
<organism evidence="2 3">
    <name type="scientific">Elaeis guineensis var. tenera</name>
    <name type="common">Oil palm</name>
    <dbReference type="NCBI Taxonomy" id="51953"/>
    <lineage>
        <taxon>Eukaryota</taxon>
        <taxon>Viridiplantae</taxon>
        <taxon>Streptophyta</taxon>
        <taxon>Embryophyta</taxon>
        <taxon>Tracheophyta</taxon>
        <taxon>Spermatophyta</taxon>
        <taxon>Magnoliopsida</taxon>
        <taxon>Liliopsida</taxon>
        <taxon>Arecaceae</taxon>
        <taxon>Arecoideae</taxon>
        <taxon>Cocoseae</taxon>
        <taxon>Elaeidinae</taxon>
        <taxon>Elaeis</taxon>
    </lineage>
</organism>
<feature type="compositionally biased region" description="Low complexity" evidence="1">
    <location>
        <begin position="310"/>
        <end position="325"/>
    </location>
</feature>
<dbReference type="Proteomes" id="UP000504607">
    <property type="component" value="Unplaced"/>
</dbReference>
<dbReference type="PANTHER" id="PTHR30203">
    <property type="entry name" value="OUTER MEMBRANE CATION EFFLUX PROTEIN"/>
    <property type="match status" value="1"/>
</dbReference>
<dbReference type="AlphaFoldDB" id="A0A6I9QLH6"/>